<reference evidence="1 2" key="1">
    <citation type="submission" date="2018-11" db="EMBL/GenBank/DDBJ databases">
        <authorList>
            <consortium name="Pathogen Informatics"/>
        </authorList>
    </citation>
    <scope>NUCLEOTIDE SEQUENCE [LARGE SCALE GENOMIC DNA]</scope>
    <source>
        <strain evidence="1 2">Egypt</strain>
    </source>
</reference>
<organism evidence="1 2">
    <name type="scientific">Echinostoma caproni</name>
    <dbReference type="NCBI Taxonomy" id="27848"/>
    <lineage>
        <taxon>Eukaryota</taxon>
        <taxon>Metazoa</taxon>
        <taxon>Spiralia</taxon>
        <taxon>Lophotrochozoa</taxon>
        <taxon>Platyhelminthes</taxon>
        <taxon>Trematoda</taxon>
        <taxon>Digenea</taxon>
        <taxon>Plagiorchiida</taxon>
        <taxon>Echinostomata</taxon>
        <taxon>Echinostomatoidea</taxon>
        <taxon>Echinostomatidae</taxon>
        <taxon>Echinostoma</taxon>
    </lineage>
</organism>
<keyword evidence="2" id="KW-1185">Reference proteome</keyword>
<dbReference type="EMBL" id="UZAN01048309">
    <property type="protein sequence ID" value="VDP86328.1"/>
    <property type="molecule type" value="Genomic_DNA"/>
</dbReference>
<dbReference type="SUPFAM" id="SSF50969">
    <property type="entry name" value="YVTN repeat-like/Quinoprotein amine dehydrogenase"/>
    <property type="match status" value="1"/>
</dbReference>
<dbReference type="Proteomes" id="UP000272942">
    <property type="component" value="Unassembled WGS sequence"/>
</dbReference>
<evidence type="ECO:0000313" key="2">
    <source>
        <dbReference type="Proteomes" id="UP000272942"/>
    </source>
</evidence>
<protein>
    <submittedName>
        <fullName evidence="1">Uncharacterized protein</fullName>
    </submittedName>
</protein>
<sequence length="139" mass="14718">MRRMNSITGQPKNACILDASSVRESVDCYFSSPVSEPHRCTCCDPHGPAEVIPISGTPWVKNPAQESGEYPYAARLLPSRAIVAAGSGFQEVRVVGRDTLLPIARVPMDSVVQTLDTILDGRYIGAGCSSGTVAIIGLA</sequence>
<gene>
    <name evidence="1" type="ORF">ECPE_LOCUS10003</name>
</gene>
<name>A0A3P8HRA2_9TREM</name>
<dbReference type="OrthoDB" id="361494at2759"/>
<accession>A0A3P8HRA2</accession>
<dbReference type="AlphaFoldDB" id="A0A3P8HRA2"/>
<proteinExistence type="predicted"/>
<evidence type="ECO:0000313" key="1">
    <source>
        <dbReference type="EMBL" id="VDP86328.1"/>
    </source>
</evidence>
<dbReference type="InterPro" id="IPR011044">
    <property type="entry name" value="Quino_amine_DH_bsu"/>
</dbReference>